<organism evidence="1 2">
    <name type="scientific">Macrosiphum euphorbiae</name>
    <name type="common">potato aphid</name>
    <dbReference type="NCBI Taxonomy" id="13131"/>
    <lineage>
        <taxon>Eukaryota</taxon>
        <taxon>Metazoa</taxon>
        <taxon>Ecdysozoa</taxon>
        <taxon>Arthropoda</taxon>
        <taxon>Hexapoda</taxon>
        <taxon>Insecta</taxon>
        <taxon>Pterygota</taxon>
        <taxon>Neoptera</taxon>
        <taxon>Paraneoptera</taxon>
        <taxon>Hemiptera</taxon>
        <taxon>Sternorrhyncha</taxon>
        <taxon>Aphidomorpha</taxon>
        <taxon>Aphidoidea</taxon>
        <taxon>Aphididae</taxon>
        <taxon>Macrosiphini</taxon>
        <taxon>Macrosiphum</taxon>
    </lineage>
</organism>
<evidence type="ECO:0000313" key="2">
    <source>
        <dbReference type="Proteomes" id="UP001160148"/>
    </source>
</evidence>
<evidence type="ECO:0000313" key="1">
    <source>
        <dbReference type="EMBL" id="CAI6364303.1"/>
    </source>
</evidence>
<accession>A0AAV0X8T6</accession>
<sequence>MSSSPRIKKTKRTRTEPKLPINKHIQTKPIKHCPLCDFSTYSHMLRHIEKRHINLVSNDSAKALIAVQSKFSSKGVKLIRMMDIKKIFGTLWSSIDARTIAYKMCNLGQLMPWNGEWDIPGEVDPTDLVTSHLTPGNSEYTIWDIPGLVDPIDHISSQLTPENSVSLNVDEPELIVANILREPPVVTERYIHSSVQTQRLDAQIPFVNDQIISTKPLNSGRSQTLSVLKMAGLREKLAEDHILIVLFRDAIKDKYKPSKVQNYLGTIRRVFFYVNKNMKKARTPLKHWSDMLLQYQLVINYFDEQLAYNATISTMRAYKKHISSLYNNAITIFPFNDESFPGDLQDSAKPSNSLVCRLEDSISHIKRHLWITEKSDEH</sequence>
<dbReference type="Proteomes" id="UP001160148">
    <property type="component" value="Unassembled WGS sequence"/>
</dbReference>
<gene>
    <name evidence="1" type="ORF">MEUPH1_LOCUS19147</name>
</gene>
<name>A0AAV0X8T6_9HEMI</name>
<dbReference type="EMBL" id="CARXXK010000003">
    <property type="protein sequence ID" value="CAI6364303.1"/>
    <property type="molecule type" value="Genomic_DNA"/>
</dbReference>
<proteinExistence type="predicted"/>
<keyword evidence="2" id="KW-1185">Reference proteome</keyword>
<comment type="caution">
    <text evidence="1">The sequence shown here is derived from an EMBL/GenBank/DDBJ whole genome shotgun (WGS) entry which is preliminary data.</text>
</comment>
<dbReference type="AlphaFoldDB" id="A0AAV0X8T6"/>
<protein>
    <submittedName>
        <fullName evidence="1">Uncharacterized protein</fullName>
    </submittedName>
</protein>
<reference evidence="1 2" key="1">
    <citation type="submission" date="2023-01" db="EMBL/GenBank/DDBJ databases">
        <authorList>
            <person name="Whitehead M."/>
        </authorList>
    </citation>
    <scope>NUCLEOTIDE SEQUENCE [LARGE SCALE GENOMIC DNA]</scope>
</reference>